<evidence type="ECO:0000256" key="1">
    <source>
        <dbReference type="SAM" id="SignalP"/>
    </source>
</evidence>
<proteinExistence type="predicted"/>
<dbReference type="VEuPathDB" id="VectorBase:AQUA014197"/>
<evidence type="ECO:0000313" key="3">
    <source>
        <dbReference type="Proteomes" id="UP000076407"/>
    </source>
</evidence>
<accession>A0A182XQR1</accession>
<sequence>MHTICTLAFFCCMLHTAREHLLANARTVLYTRCTANLVYSLVLRLNFDMVIHQLCVANQCMRTFFFLETIPHLCFEARESLGFF</sequence>
<reference evidence="2" key="1">
    <citation type="submission" date="2020-05" db="UniProtKB">
        <authorList>
            <consortium name="EnsemblMetazoa"/>
        </authorList>
    </citation>
    <scope>IDENTIFICATION</scope>
    <source>
        <strain evidence="2">SANGQUA</strain>
    </source>
</reference>
<dbReference type="Proteomes" id="UP000076407">
    <property type="component" value="Unassembled WGS sequence"/>
</dbReference>
<organism evidence="2 3">
    <name type="scientific">Anopheles quadriannulatus</name>
    <name type="common">Mosquito</name>
    <dbReference type="NCBI Taxonomy" id="34691"/>
    <lineage>
        <taxon>Eukaryota</taxon>
        <taxon>Metazoa</taxon>
        <taxon>Ecdysozoa</taxon>
        <taxon>Arthropoda</taxon>
        <taxon>Hexapoda</taxon>
        <taxon>Insecta</taxon>
        <taxon>Pterygota</taxon>
        <taxon>Neoptera</taxon>
        <taxon>Endopterygota</taxon>
        <taxon>Diptera</taxon>
        <taxon>Nematocera</taxon>
        <taxon>Culicoidea</taxon>
        <taxon>Culicidae</taxon>
        <taxon>Anophelinae</taxon>
        <taxon>Anopheles</taxon>
    </lineage>
</organism>
<evidence type="ECO:0008006" key="4">
    <source>
        <dbReference type="Google" id="ProtNLM"/>
    </source>
</evidence>
<dbReference type="EnsemblMetazoa" id="AQUA014197-RA">
    <property type="protein sequence ID" value="AQUA014197-PA"/>
    <property type="gene ID" value="AQUA014197"/>
</dbReference>
<feature type="chain" id="PRO_5008143328" description="Secreted protein" evidence="1">
    <location>
        <begin position="20"/>
        <end position="84"/>
    </location>
</feature>
<name>A0A182XQR1_ANOQN</name>
<protein>
    <recommendedName>
        <fullName evidence="4">Secreted protein</fullName>
    </recommendedName>
</protein>
<feature type="signal peptide" evidence="1">
    <location>
        <begin position="1"/>
        <end position="19"/>
    </location>
</feature>
<keyword evidence="3" id="KW-1185">Reference proteome</keyword>
<keyword evidence="1" id="KW-0732">Signal</keyword>
<evidence type="ECO:0000313" key="2">
    <source>
        <dbReference type="EnsemblMetazoa" id="AQUA014197-PA"/>
    </source>
</evidence>
<dbReference type="AlphaFoldDB" id="A0A182XQR1"/>